<feature type="compositionally biased region" description="Basic residues" evidence="1">
    <location>
        <begin position="122"/>
        <end position="138"/>
    </location>
</feature>
<feature type="compositionally biased region" description="Basic residues" evidence="1">
    <location>
        <begin position="158"/>
        <end position="171"/>
    </location>
</feature>
<feature type="non-terminal residue" evidence="2">
    <location>
        <position position="1"/>
    </location>
</feature>
<reference evidence="2" key="1">
    <citation type="submission" date="2020-02" db="EMBL/GenBank/DDBJ databases">
        <authorList>
            <person name="Meier V. D."/>
        </authorList>
    </citation>
    <scope>NUCLEOTIDE SEQUENCE</scope>
    <source>
        <strain evidence="2">AVDCRST_MAG68</strain>
    </source>
</reference>
<feature type="compositionally biased region" description="Low complexity" evidence="1">
    <location>
        <begin position="107"/>
        <end position="121"/>
    </location>
</feature>
<proteinExistence type="predicted"/>
<evidence type="ECO:0000313" key="2">
    <source>
        <dbReference type="EMBL" id="CAA9344411.1"/>
    </source>
</evidence>
<organism evidence="2">
    <name type="scientific">uncultured Gemmatimonadota bacterium</name>
    <dbReference type="NCBI Taxonomy" id="203437"/>
    <lineage>
        <taxon>Bacteria</taxon>
        <taxon>Pseudomonadati</taxon>
        <taxon>Gemmatimonadota</taxon>
        <taxon>environmental samples</taxon>
    </lineage>
</organism>
<feature type="compositionally biased region" description="Basic and acidic residues" evidence="1">
    <location>
        <begin position="213"/>
        <end position="222"/>
    </location>
</feature>
<protein>
    <submittedName>
        <fullName evidence="2">Acyl-CoA dehydrogenase, short-chain specific</fullName>
        <ecNumber evidence="2">1.3.8.1</ecNumber>
    </submittedName>
</protein>
<feature type="region of interest" description="Disordered" evidence="1">
    <location>
        <begin position="107"/>
        <end position="319"/>
    </location>
</feature>
<accession>A0A6J4LXG2</accession>
<feature type="region of interest" description="Disordered" evidence="1">
    <location>
        <begin position="342"/>
        <end position="403"/>
    </location>
</feature>
<feature type="compositionally biased region" description="Basic and acidic residues" evidence="1">
    <location>
        <begin position="1"/>
        <end position="14"/>
    </location>
</feature>
<dbReference type="EMBL" id="CADCTW010000153">
    <property type="protein sequence ID" value="CAA9344411.1"/>
    <property type="molecule type" value="Genomic_DNA"/>
</dbReference>
<dbReference type="GO" id="GO:0016937">
    <property type="term" value="F:short-chain fatty acyl-CoA dehydrogenase activity"/>
    <property type="evidence" value="ECO:0007669"/>
    <property type="project" value="UniProtKB-EC"/>
</dbReference>
<feature type="region of interest" description="Disordered" evidence="1">
    <location>
        <begin position="1"/>
        <end position="82"/>
    </location>
</feature>
<dbReference type="EC" id="1.3.8.1" evidence="2"/>
<name>A0A6J4LXG2_9BACT</name>
<keyword evidence="2" id="KW-0560">Oxidoreductase</keyword>
<feature type="compositionally biased region" description="Basic and acidic residues" evidence="1">
    <location>
        <begin position="239"/>
        <end position="260"/>
    </location>
</feature>
<feature type="compositionally biased region" description="Basic and acidic residues" evidence="1">
    <location>
        <begin position="139"/>
        <end position="157"/>
    </location>
</feature>
<feature type="compositionally biased region" description="Basic residues" evidence="1">
    <location>
        <begin position="261"/>
        <end position="277"/>
    </location>
</feature>
<dbReference type="AlphaFoldDB" id="A0A6J4LXG2"/>
<feature type="compositionally biased region" description="Gly residues" evidence="1">
    <location>
        <begin position="224"/>
        <end position="233"/>
    </location>
</feature>
<feature type="non-terminal residue" evidence="2">
    <location>
        <position position="403"/>
    </location>
</feature>
<sequence length="403" mass="43661">GTVLRREPPDDPRHGARVRHQRDRPGRGGDGPEVGVPLGERQEDGRAGPPGRALGGGAGRGGDGRDRLHDHHPRAGPGGRVARHHRVRPHHAGHVAHHDLRHAGAEGALRPAPGQRAGAGRLRAHRAGRRVGRGRHADHRREGGRRVAAEWQQDLHHTRGRRRGVRGHRRDGPREGVQGYHLLHRHQAHDGPGARPGAGGRPLGRAGVHRRGAGGEEGRQDGVEGFGHAGAGVRGRVRAGRERAGGARDGLHQLHEDAGRRPHRHRRAVARDRRGRVRAGGEVRQRAQAVRQVDRGVPGPAVHAGRHGYRDRSRQAPGLQRRVAQGAGEALLQGSVDGQALRLRGRHARDHEGGTGARRVRLHEGISGGAHDARRQDLRDRGGHQRDPAHGDRAPHPPRAQRL</sequence>
<feature type="compositionally biased region" description="Basic and acidic residues" evidence="1">
    <location>
        <begin position="371"/>
        <end position="395"/>
    </location>
</feature>
<evidence type="ECO:0000256" key="1">
    <source>
        <dbReference type="SAM" id="MobiDB-lite"/>
    </source>
</evidence>
<gene>
    <name evidence="2" type="ORF">AVDCRST_MAG68-3264</name>
</gene>